<name>A0A7W5FPC2_9BACL</name>
<evidence type="ECO:0000256" key="3">
    <source>
        <dbReference type="ARBA" id="ARBA00023186"/>
    </source>
</evidence>
<dbReference type="Pfam" id="PF02492">
    <property type="entry name" value="cobW"/>
    <property type="match status" value="1"/>
</dbReference>
<evidence type="ECO:0000313" key="8">
    <source>
        <dbReference type="EMBL" id="MBB3112093.1"/>
    </source>
</evidence>
<evidence type="ECO:0000256" key="4">
    <source>
        <dbReference type="ARBA" id="ARBA00034320"/>
    </source>
</evidence>
<protein>
    <submittedName>
        <fullName evidence="8">G3E family GTPase</fullName>
    </submittedName>
</protein>
<dbReference type="PANTHER" id="PTHR13748">
    <property type="entry name" value="COBW-RELATED"/>
    <property type="match status" value="1"/>
</dbReference>
<comment type="catalytic activity">
    <reaction evidence="5">
        <text>GTP + H2O = GDP + phosphate + H(+)</text>
        <dbReference type="Rhea" id="RHEA:19669"/>
        <dbReference type="ChEBI" id="CHEBI:15377"/>
        <dbReference type="ChEBI" id="CHEBI:15378"/>
        <dbReference type="ChEBI" id="CHEBI:37565"/>
        <dbReference type="ChEBI" id="CHEBI:43474"/>
        <dbReference type="ChEBI" id="CHEBI:58189"/>
    </reaction>
    <physiologicalReaction direction="left-to-right" evidence="5">
        <dbReference type="Rhea" id="RHEA:19670"/>
    </physiologicalReaction>
</comment>
<dbReference type="InterPro" id="IPR027417">
    <property type="entry name" value="P-loop_NTPase"/>
</dbReference>
<keyword evidence="1" id="KW-0547">Nucleotide-binding</keyword>
<comment type="caution">
    <text evidence="8">The sequence shown here is derived from an EMBL/GenBank/DDBJ whole genome shotgun (WGS) entry which is preliminary data.</text>
</comment>
<dbReference type="InterPro" id="IPR003495">
    <property type="entry name" value="CobW/HypB/UreG_nucleotide-bd"/>
</dbReference>
<dbReference type="Gene3D" id="3.30.1220.10">
    <property type="entry name" value="CobW-like, C-terminal domain"/>
    <property type="match status" value="1"/>
</dbReference>
<reference evidence="8 9" key="1">
    <citation type="submission" date="2020-08" db="EMBL/GenBank/DDBJ databases">
        <title>Genomic Encyclopedia of Type Strains, Phase III (KMG-III): the genomes of soil and plant-associated and newly described type strains.</title>
        <authorList>
            <person name="Whitman W."/>
        </authorList>
    </citation>
    <scope>NUCLEOTIDE SEQUENCE [LARGE SCALE GENOMIC DNA]</scope>
    <source>
        <strain evidence="8 9">CECT 5862</strain>
    </source>
</reference>
<dbReference type="Pfam" id="PF07683">
    <property type="entry name" value="CobW_C"/>
    <property type="match status" value="1"/>
</dbReference>
<evidence type="ECO:0000313" key="9">
    <source>
        <dbReference type="Proteomes" id="UP000570361"/>
    </source>
</evidence>
<accession>A0A7W5FPC2</accession>
<dbReference type="Proteomes" id="UP000570361">
    <property type="component" value="Unassembled WGS sequence"/>
</dbReference>
<dbReference type="SUPFAM" id="SSF90002">
    <property type="entry name" value="Hypothetical protein YjiA, C-terminal domain"/>
    <property type="match status" value="1"/>
</dbReference>
<evidence type="ECO:0000256" key="5">
    <source>
        <dbReference type="ARBA" id="ARBA00049117"/>
    </source>
</evidence>
<evidence type="ECO:0000256" key="1">
    <source>
        <dbReference type="ARBA" id="ARBA00022741"/>
    </source>
</evidence>
<organism evidence="8 9">
    <name type="scientific">Paenibacillus phyllosphaerae</name>
    <dbReference type="NCBI Taxonomy" id="274593"/>
    <lineage>
        <taxon>Bacteria</taxon>
        <taxon>Bacillati</taxon>
        <taxon>Bacillota</taxon>
        <taxon>Bacilli</taxon>
        <taxon>Bacillales</taxon>
        <taxon>Paenibacillaceae</taxon>
        <taxon>Paenibacillus</taxon>
    </lineage>
</organism>
<keyword evidence="9" id="KW-1185">Reference proteome</keyword>
<dbReference type="InterPro" id="IPR051316">
    <property type="entry name" value="Zinc-reg_GTPase_activator"/>
</dbReference>
<keyword evidence="3" id="KW-0143">Chaperone</keyword>
<dbReference type="PANTHER" id="PTHR13748:SF59">
    <property type="entry name" value="COBW C-TERMINAL DOMAIN-CONTAINING PROTEIN"/>
    <property type="match status" value="1"/>
</dbReference>
<dbReference type="GO" id="GO:0016787">
    <property type="term" value="F:hydrolase activity"/>
    <property type="evidence" value="ECO:0007669"/>
    <property type="project" value="UniProtKB-KW"/>
</dbReference>
<dbReference type="CDD" id="cd03112">
    <property type="entry name" value="CobW-like"/>
    <property type="match status" value="1"/>
</dbReference>
<dbReference type="InterPro" id="IPR011629">
    <property type="entry name" value="CobW-like_C"/>
</dbReference>
<evidence type="ECO:0000259" key="7">
    <source>
        <dbReference type="Pfam" id="PF07683"/>
    </source>
</evidence>
<dbReference type="AlphaFoldDB" id="A0A7W5FPC2"/>
<dbReference type="RefSeq" id="WP_183602026.1">
    <property type="nucleotide sequence ID" value="NZ_JACHXK010000010.1"/>
</dbReference>
<evidence type="ECO:0000256" key="2">
    <source>
        <dbReference type="ARBA" id="ARBA00022801"/>
    </source>
</evidence>
<sequence length="368" mass="39679">MTDIVPIPIVVVSGFLGSGKTTLLLRMLKHAKAEGLRASVLMNEVGSADVDGVMISSETASAMLARVTEGCLCCTKKSELSGCLMQLAEAQPDLILIELTGIANPEEIVEAMSEPELQDKVMLHRIVTVLDAEHAIDYNSIFATDRELVHTLRRQIEVADVVLANKADLISSKTAAKLDKMVRDRNGVCSLVLTVRCDVKPSLVLEGVTVRSNASGIGTHYAPPVRVNAKPAGVVRSSSPAPAYSMSGTGVSSSAGSPPKSAFAKLPVIQTQRQSYSRVKTVTIYPGTACPVSRRTFEAFFSGRGNACLRAKGFMPFGPGGALMLFQMAGKRIEWQPTDYTGEPYFVMIGIDLDHARINNEWEKLTRH</sequence>
<dbReference type="GO" id="GO:0000166">
    <property type="term" value="F:nucleotide binding"/>
    <property type="evidence" value="ECO:0007669"/>
    <property type="project" value="UniProtKB-KW"/>
</dbReference>
<feature type="domain" description="CobW/HypB/UreG nucleotide-binding" evidence="6">
    <location>
        <begin position="8"/>
        <end position="186"/>
    </location>
</feature>
<gene>
    <name evidence="8" type="ORF">FHS18_004171</name>
</gene>
<dbReference type="SUPFAM" id="SSF52540">
    <property type="entry name" value="P-loop containing nucleoside triphosphate hydrolases"/>
    <property type="match status" value="1"/>
</dbReference>
<keyword evidence="2" id="KW-0378">Hydrolase</keyword>
<comment type="similarity">
    <text evidence="4">Belongs to the SIMIBI class G3E GTPase family. ZNG1 subfamily.</text>
</comment>
<feature type="domain" description="CobW C-terminal" evidence="7">
    <location>
        <begin position="291"/>
        <end position="364"/>
    </location>
</feature>
<dbReference type="InterPro" id="IPR036627">
    <property type="entry name" value="CobW-likC_sf"/>
</dbReference>
<dbReference type="EMBL" id="JACHXK010000010">
    <property type="protein sequence ID" value="MBB3112093.1"/>
    <property type="molecule type" value="Genomic_DNA"/>
</dbReference>
<dbReference type="Gene3D" id="3.40.50.300">
    <property type="entry name" value="P-loop containing nucleotide triphosphate hydrolases"/>
    <property type="match status" value="1"/>
</dbReference>
<proteinExistence type="inferred from homology"/>
<evidence type="ECO:0000259" key="6">
    <source>
        <dbReference type="Pfam" id="PF02492"/>
    </source>
</evidence>